<name>A0ACC0JQJ7_CHOFU</name>
<accession>A0ACC0JQJ7</accession>
<evidence type="ECO:0000313" key="1">
    <source>
        <dbReference type="EMBL" id="KAI8426403.1"/>
    </source>
</evidence>
<evidence type="ECO:0000313" key="2">
    <source>
        <dbReference type="Proteomes" id="UP001064048"/>
    </source>
</evidence>
<protein>
    <submittedName>
        <fullName evidence="1">Uncharacterized protein</fullName>
    </submittedName>
</protein>
<sequence>MPDPALEAHQHVFENVPNAADKVPPGFPSIAPPSSTMVVEVGHTATLPCQATGTPTPRVRWLWNSLPLDIASNPRYALLNDKMLVRRVAPQFSIPPPPRTEVMLGGNVTLKCVAFGSPMPTVKWRKALPGPPTEVRASEITATNVRLAWSYSGPEEPQYYVIQYKPKYANQAFSEISGVITQYYSVTNLSPYTEYEMYVIAVNNIGRGPPSTPAVITTGETEPGSAPRNVQVRPLSSSTMVIQATKSTTPLIHRNPYSPGIHKW</sequence>
<dbReference type="EMBL" id="CM046108">
    <property type="protein sequence ID" value="KAI8426403.1"/>
    <property type="molecule type" value="Genomic_DNA"/>
</dbReference>
<organism evidence="1 2">
    <name type="scientific">Choristoneura fumiferana</name>
    <name type="common">Spruce budworm moth</name>
    <name type="synonym">Archips fumiferana</name>
    <dbReference type="NCBI Taxonomy" id="7141"/>
    <lineage>
        <taxon>Eukaryota</taxon>
        <taxon>Metazoa</taxon>
        <taxon>Ecdysozoa</taxon>
        <taxon>Arthropoda</taxon>
        <taxon>Hexapoda</taxon>
        <taxon>Insecta</taxon>
        <taxon>Pterygota</taxon>
        <taxon>Neoptera</taxon>
        <taxon>Endopterygota</taxon>
        <taxon>Lepidoptera</taxon>
        <taxon>Glossata</taxon>
        <taxon>Ditrysia</taxon>
        <taxon>Tortricoidea</taxon>
        <taxon>Tortricidae</taxon>
        <taxon>Tortricinae</taxon>
        <taxon>Choristoneura</taxon>
    </lineage>
</organism>
<dbReference type="Proteomes" id="UP001064048">
    <property type="component" value="Chromosome 8"/>
</dbReference>
<proteinExistence type="predicted"/>
<reference evidence="1 2" key="1">
    <citation type="journal article" date="2022" name="Genome Biol. Evol.">
        <title>The Spruce Budworm Genome: Reconstructing the Evolutionary History of Antifreeze Proteins.</title>
        <authorList>
            <person name="Beliveau C."/>
            <person name="Gagne P."/>
            <person name="Picq S."/>
            <person name="Vernygora O."/>
            <person name="Keeling C.I."/>
            <person name="Pinkney K."/>
            <person name="Doucet D."/>
            <person name="Wen F."/>
            <person name="Johnston J.S."/>
            <person name="Maaroufi H."/>
            <person name="Boyle B."/>
            <person name="Laroche J."/>
            <person name="Dewar K."/>
            <person name="Juretic N."/>
            <person name="Blackburn G."/>
            <person name="Nisole A."/>
            <person name="Brunet B."/>
            <person name="Brandao M."/>
            <person name="Lumley L."/>
            <person name="Duan J."/>
            <person name="Quan G."/>
            <person name="Lucarotti C.J."/>
            <person name="Roe A.D."/>
            <person name="Sperling F.A.H."/>
            <person name="Levesque R.C."/>
            <person name="Cusson M."/>
        </authorList>
    </citation>
    <scope>NUCLEOTIDE SEQUENCE [LARGE SCALE GENOMIC DNA]</scope>
    <source>
        <strain evidence="1">Glfc:IPQL:Cfum</strain>
    </source>
</reference>
<keyword evidence="2" id="KW-1185">Reference proteome</keyword>
<gene>
    <name evidence="1" type="ORF">MSG28_005250</name>
</gene>
<comment type="caution">
    <text evidence="1">The sequence shown here is derived from an EMBL/GenBank/DDBJ whole genome shotgun (WGS) entry which is preliminary data.</text>
</comment>